<comment type="similarity">
    <text evidence="2 10">Belongs to the purine nucleoside phosphorylase YfiH/LACC1 family.</text>
</comment>
<dbReference type="PANTHER" id="PTHR30616:SF2">
    <property type="entry name" value="PURINE NUCLEOSIDE PHOSPHORYLASE LACC1"/>
    <property type="match status" value="1"/>
</dbReference>
<dbReference type="Pfam" id="PF02578">
    <property type="entry name" value="Cu-oxidase_4"/>
    <property type="match status" value="1"/>
</dbReference>
<dbReference type="RefSeq" id="WP_126167813.1">
    <property type="nucleotide sequence ID" value="NZ_CP020373.1"/>
</dbReference>
<dbReference type="InterPro" id="IPR011324">
    <property type="entry name" value="Cytotoxic_necrot_fac-like_cat"/>
</dbReference>
<gene>
    <name evidence="11" type="primary">yfiH</name>
    <name evidence="11" type="ORF">STH12_02489</name>
</gene>
<dbReference type="NCBIfam" id="TIGR00726">
    <property type="entry name" value="peptidoglycan editing factor PgeF"/>
    <property type="match status" value="1"/>
</dbReference>
<evidence type="ECO:0000256" key="7">
    <source>
        <dbReference type="ARBA" id="ARBA00047989"/>
    </source>
</evidence>
<evidence type="ECO:0000256" key="9">
    <source>
        <dbReference type="ARBA" id="ARBA00049893"/>
    </source>
</evidence>
<comment type="catalytic activity">
    <reaction evidence="1">
        <text>inosine + phosphate = alpha-D-ribose 1-phosphate + hypoxanthine</text>
        <dbReference type="Rhea" id="RHEA:27646"/>
        <dbReference type="ChEBI" id="CHEBI:17368"/>
        <dbReference type="ChEBI" id="CHEBI:17596"/>
        <dbReference type="ChEBI" id="CHEBI:43474"/>
        <dbReference type="ChEBI" id="CHEBI:57720"/>
        <dbReference type="EC" id="2.4.2.1"/>
    </reaction>
    <physiologicalReaction direction="left-to-right" evidence="1">
        <dbReference type="Rhea" id="RHEA:27647"/>
    </physiologicalReaction>
</comment>
<evidence type="ECO:0000313" key="12">
    <source>
        <dbReference type="Proteomes" id="UP000278437"/>
    </source>
</evidence>
<reference evidence="12" key="1">
    <citation type="submission" date="2017-03" db="EMBL/GenBank/DDBJ databases">
        <title>Full genome sequence of a non-lethal Shewanella isolate that potentiates virulence of Vibio parahaemolyticus causing acute hepatopancreatic necrosis disease (AHPND) in shrimp.</title>
        <authorList>
            <person name="Prachumwat A."/>
            <person name="Sritunyalucksana K."/>
        </authorList>
    </citation>
    <scope>NUCLEOTIDE SEQUENCE [LARGE SCALE GENOMIC DNA]</scope>
    <source>
        <strain evidence="12">TH2012</strain>
    </source>
</reference>
<keyword evidence="5" id="KW-0378">Hydrolase</keyword>
<evidence type="ECO:0000256" key="3">
    <source>
        <dbReference type="ARBA" id="ARBA00022679"/>
    </source>
</evidence>
<evidence type="ECO:0000256" key="2">
    <source>
        <dbReference type="ARBA" id="ARBA00007353"/>
    </source>
</evidence>
<evidence type="ECO:0000256" key="6">
    <source>
        <dbReference type="ARBA" id="ARBA00022833"/>
    </source>
</evidence>
<evidence type="ECO:0000256" key="5">
    <source>
        <dbReference type="ARBA" id="ARBA00022801"/>
    </source>
</evidence>
<evidence type="ECO:0000313" key="11">
    <source>
        <dbReference type="EMBL" id="AZQ11562.1"/>
    </source>
</evidence>
<accession>A0ABN5TYW4</accession>
<dbReference type="Proteomes" id="UP000278437">
    <property type="component" value="Chromosome"/>
</dbReference>
<comment type="catalytic activity">
    <reaction evidence="8">
        <text>adenosine + phosphate = alpha-D-ribose 1-phosphate + adenine</text>
        <dbReference type="Rhea" id="RHEA:27642"/>
        <dbReference type="ChEBI" id="CHEBI:16335"/>
        <dbReference type="ChEBI" id="CHEBI:16708"/>
        <dbReference type="ChEBI" id="CHEBI:43474"/>
        <dbReference type="ChEBI" id="CHEBI:57720"/>
        <dbReference type="EC" id="2.4.2.1"/>
    </reaction>
    <physiologicalReaction direction="left-to-right" evidence="8">
        <dbReference type="Rhea" id="RHEA:27643"/>
    </physiologicalReaction>
</comment>
<dbReference type="PANTHER" id="PTHR30616">
    <property type="entry name" value="UNCHARACTERIZED PROTEIN YFIH"/>
    <property type="match status" value="1"/>
</dbReference>
<dbReference type="Gene3D" id="3.60.140.10">
    <property type="entry name" value="CNF1/YfiH-like putative cysteine hydrolases"/>
    <property type="match status" value="1"/>
</dbReference>
<dbReference type="EMBL" id="CP020373">
    <property type="protein sequence ID" value="AZQ11562.1"/>
    <property type="molecule type" value="Genomic_DNA"/>
</dbReference>
<comment type="catalytic activity">
    <reaction evidence="9">
        <text>S-methyl-5'-thioadenosine + phosphate = 5-(methylsulfanyl)-alpha-D-ribose 1-phosphate + adenine</text>
        <dbReference type="Rhea" id="RHEA:11852"/>
        <dbReference type="ChEBI" id="CHEBI:16708"/>
        <dbReference type="ChEBI" id="CHEBI:17509"/>
        <dbReference type="ChEBI" id="CHEBI:43474"/>
        <dbReference type="ChEBI" id="CHEBI:58533"/>
        <dbReference type="EC" id="2.4.2.28"/>
    </reaction>
    <physiologicalReaction direction="left-to-right" evidence="9">
        <dbReference type="Rhea" id="RHEA:11853"/>
    </physiologicalReaction>
</comment>
<dbReference type="InterPro" id="IPR003730">
    <property type="entry name" value="Cu_polyphenol_OxRdtase"/>
</dbReference>
<keyword evidence="6" id="KW-0862">Zinc</keyword>
<name>A0ABN5TYW4_9GAMM</name>
<sequence length="264" mass="28391">MPIGDWPIPQGVHLAFTSRNGGVSQAPYSSLNLGLHVGDDAGCVLQNRDILFDKLGLKSQPVWLNQVHGIEVHEVHENSCDVLTALSSATDSTYADTQVDVQADVIDADASYSRESGAVCVVMTADCLPVLFASKDGREVAAAHAGWRGLCDGVLEATLAKFESPTTEIYAYLGPAIGPKAFEVGAEVRAAFIAQDADAESCFEDIGGGKFLADIFALARQRLGRAGIKHCFGENICTYSNPADYFSYRRDRVTGRMAALIWRD</sequence>
<proteinExistence type="inferred from homology"/>
<evidence type="ECO:0000256" key="1">
    <source>
        <dbReference type="ARBA" id="ARBA00000553"/>
    </source>
</evidence>
<keyword evidence="3" id="KW-0808">Transferase</keyword>
<evidence type="ECO:0000256" key="10">
    <source>
        <dbReference type="RuleBase" id="RU361274"/>
    </source>
</evidence>
<dbReference type="CDD" id="cd16833">
    <property type="entry name" value="YfiH"/>
    <property type="match status" value="1"/>
</dbReference>
<evidence type="ECO:0000256" key="4">
    <source>
        <dbReference type="ARBA" id="ARBA00022723"/>
    </source>
</evidence>
<keyword evidence="12" id="KW-1185">Reference proteome</keyword>
<comment type="catalytic activity">
    <reaction evidence="7">
        <text>adenosine + H2O + H(+) = inosine + NH4(+)</text>
        <dbReference type="Rhea" id="RHEA:24408"/>
        <dbReference type="ChEBI" id="CHEBI:15377"/>
        <dbReference type="ChEBI" id="CHEBI:15378"/>
        <dbReference type="ChEBI" id="CHEBI:16335"/>
        <dbReference type="ChEBI" id="CHEBI:17596"/>
        <dbReference type="ChEBI" id="CHEBI:28938"/>
        <dbReference type="EC" id="3.5.4.4"/>
    </reaction>
    <physiologicalReaction direction="left-to-right" evidence="7">
        <dbReference type="Rhea" id="RHEA:24409"/>
    </physiologicalReaction>
</comment>
<dbReference type="InterPro" id="IPR038371">
    <property type="entry name" value="Cu_polyphenol_OxRdtase_sf"/>
</dbReference>
<dbReference type="SUPFAM" id="SSF64438">
    <property type="entry name" value="CNF1/YfiH-like putative cysteine hydrolases"/>
    <property type="match status" value="1"/>
</dbReference>
<organism evidence="11 12">
    <name type="scientific">Shewanella khirikhana</name>
    <dbReference type="NCBI Taxonomy" id="1965282"/>
    <lineage>
        <taxon>Bacteria</taxon>
        <taxon>Pseudomonadati</taxon>
        <taxon>Pseudomonadota</taxon>
        <taxon>Gammaproteobacteria</taxon>
        <taxon>Alteromonadales</taxon>
        <taxon>Shewanellaceae</taxon>
        <taxon>Shewanella</taxon>
    </lineage>
</organism>
<keyword evidence="4" id="KW-0479">Metal-binding</keyword>
<protein>
    <recommendedName>
        <fullName evidence="10">Purine nucleoside phosphorylase</fullName>
    </recommendedName>
</protein>
<evidence type="ECO:0000256" key="8">
    <source>
        <dbReference type="ARBA" id="ARBA00048968"/>
    </source>
</evidence>